<sequence length="357" mass="40525">MFIKKNKGKKKVAIGLSGGVDSSVAAYLLKEQGFEVVGVYMQCWDEKADGCVADVDRSFAVATAASLGIKFIHLDFKDRYKSKVIDYFYSEYEHGRTPNPDVLCNKEIKFGLFYDWALEKGYDFVATGHYARVETGNNEILLKRGIDESKDQSYFLYLLEQRHLEKVIFPVGNHTKAEIREIAKNTNLPPAKRPESMGICFIGEVDIKDFLKKRIEERKGEVIFKDGENIGEHDGVWFYTIGQRHGFRVNKYFGTPLYVLSKDMTRNTLTVGRYDDALSEAFEISDIHWIGKNYLSDCKDLKCDVRIRHLGEIINCNLVMIESGFRVELTKPVFAVAPGQSAVFYKDDVVLGGGVIV</sequence>
<accession>A0A3A4ZD59</accession>
<dbReference type="Gene3D" id="2.30.30.280">
    <property type="entry name" value="Adenine nucleotide alpha hydrolases-like domains"/>
    <property type="match status" value="1"/>
</dbReference>
<dbReference type="AlphaFoldDB" id="A0A3A4ZD59"/>
<feature type="binding site" evidence="9">
    <location>
        <position position="41"/>
    </location>
    <ligand>
        <name>ATP</name>
        <dbReference type="ChEBI" id="CHEBI:30616"/>
    </ligand>
</feature>
<evidence type="ECO:0000256" key="7">
    <source>
        <dbReference type="ARBA" id="ARBA00023157"/>
    </source>
</evidence>
<dbReference type="FunFam" id="2.30.30.280:FF:000001">
    <property type="entry name" value="tRNA-specific 2-thiouridylase MnmA"/>
    <property type="match status" value="1"/>
</dbReference>
<dbReference type="Pfam" id="PF20259">
    <property type="entry name" value="tRNA_Me_trans_M"/>
    <property type="match status" value="1"/>
</dbReference>
<dbReference type="GO" id="GO:0000049">
    <property type="term" value="F:tRNA binding"/>
    <property type="evidence" value="ECO:0007669"/>
    <property type="project" value="UniProtKB-KW"/>
</dbReference>
<feature type="region of interest" description="Interaction with target base in tRNA" evidence="9">
    <location>
        <begin position="99"/>
        <end position="101"/>
    </location>
</feature>
<dbReference type="NCBIfam" id="NF001138">
    <property type="entry name" value="PRK00143.1"/>
    <property type="match status" value="1"/>
</dbReference>
<organism evidence="12 13">
    <name type="scientific">candidate division WWE3 bacterium</name>
    <dbReference type="NCBI Taxonomy" id="2053526"/>
    <lineage>
        <taxon>Bacteria</taxon>
        <taxon>Katanobacteria</taxon>
    </lineage>
</organism>
<proteinExistence type="inferred from homology"/>
<evidence type="ECO:0000313" key="12">
    <source>
        <dbReference type="EMBL" id="RJR27141.1"/>
    </source>
</evidence>
<name>A0A3A4ZD59_UNCKA</name>
<dbReference type="InterPro" id="IPR046884">
    <property type="entry name" value="MnmA-like_central"/>
</dbReference>
<dbReference type="FunFam" id="3.40.50.620:FF:000115">
    <property type="entry name" value="tRNA-specific 2-thiouridylase MnmA"/>
    <property type="match status" value="1"/>
</dbReference>
<feature type="site" description="Interaction with tRNA" evidence="9">
    <location>
        <position position="129"/>
    </location>
</feature>
<evidence type="ECO:0000256" key="4">
    <source>
        <dbReference type="ARBA" id="ARBA00022741"/>
    </source>
</evidence>
<dbReference type="InterPro" id="IPR004506">
    <property type="entry name" value="MnmA-like"/>
</dbReference>
<reference evidence="12 13" key="1">
    <citation type="journal article" date="2017" name="ISME J.">
        <title>Energy and carbon metabolisms in a deep terrestrial subsurface fluid microbial community.</title>
        <authorList>
            <person name="Momper L."/>
            <person name="Jungbluth S.P."/>
            <person name="Lee M.D."/>
            <person name="Amend J.P."/>
        </authorList>
    </citation>
    <scope>NUCLEOTIDE SEQUENCE [LARGE SCALE GENOMIC DNA]</scope>
    <source>
        <strain evidence="12">SURF_46</strain>
    </source>
</reference>
<evidence type="ECO:0000256" key="9">
    <source>
        <dbReference type="HAMAP-Rule" id="MF_00144"/>
    </source>
</evidence>
<keyword evidence="1 9" id="KW-0820">tRNA-binding</keyword>
<dbReference type="Gene3D" id="2.40.30.10">
    <property type="entry name" value="Translation factors"/>
    <property type="match status" value="1"/>
</dbReference>
<evidence type="ECO:0000256" key="8">
    <source>
        <dbReference type="ARBA" id="ARBA00051542"/>
    </source>
</evidence>
<feature type="binding site" evidence="9">
    <location>
        <position position="128"/>
    </location>
    <ligand>
        <name>ATP</name>
        <dbReference type="ChEBI" id="CHEBI:30616"/>
    </ligand>
</feature>
<evidence type="ECO:0000256" key="6">
    <source>
        <dbReference type="ARBA" id="ARBA00022884"/>
    </source>
</evidence>
<comment type="similarity">
    <text evidence="9">Belongs to the MnmA/TRMU family.</text>
</comment>
<dbReference type="Pfam" id="PF03054">
    <property type="entry name" value="tRNA_Me_trans"/>
    <property type="match status" value="1"/>
</dbReference>
<protein>
    <recommendedName>
        <fullName evidence="9">tRNA-specific 2-thiouridylase MnmA</fullName>
        <ecNumber evidence="9">2.8.1.13</ecNumber>
    </recommendedName>
</protein>
<gene>
    <name evidence="9 12" type="primary">mnmA</name>
    <name evidence="12" type="ORF">C4561_03180</name>
</gene>
<dbReference type="Gene3D" id="3.40.50.620">
    <property type="entry name" value="HUPs"/>
    <property type="match status" value="1"/>
</dbReference>
<feature type="region of interest" description="Interaction with tRNA" evidence="9">
    <location>
        <begin position="150"/>
        <end position="152"/>
    </location>
</feature>
<dbReference type="EC" id="2.8.1.13" evidence="9"/>
<comment type="caution">
    <text evidence="9">Lacks conserved residue(s) required for the propagation of feature annotation.</text>
</comment>
<comment type="function">
    <text evidence="9">Catalyzes the 2-thiolation of uridine at the wobble position (U34) of tRNA, leading to the formation of s(2)U34.</text>
</comment>
<keyword evidence="3 9" id="KW-0819">tRNA processing</keyword>
<keyword evidence="9" id="KW-0963">Cytoplasm</keyword>
<evidence type="ECO:0000256" key="2">
    <source>
        <dbReference type="ARBA" id="ARBA00022679"/>
    </source>
</evidence>
<comment type="catalytic activity">
    <reaction evidence="8 9">
        <text>S-sulfanyl-L-cysteinyl-[protein] + uridine(34) in tRNA + AH2 + ATP = 2-thiouridine(34) in tRNA + L-cysteinyl-[protein] + A + AMP + diphosphate + H(+)</text>
        <dbReference type="Rhea" id="RHEA:47032"/>
        <dbReference type="Rhea" id="RHEA-COMP:10131"/>
        <dbReference type="Rhea" id="RHEA-COMP:11726"/>
        <dbReference type="Rhea" id="RHEA-COMP:11727"/>
        <dbReference type="Rhea" id="RHEA-COMP:11728"/>
        <dbReference type="ChEBI" id="CHEBI:13193"/>
        <dbReference type="ChEBI" id="CHEBI:15378"/>
        <dbReference type="ChEBI" id="CHEBI:17499"/>
        <dbReference type="ChEBI" id="CHEBI:29950"/>
        <dbReference type="ChEBI" id="CHEBI:30616"/>
        <dbReference type="ChEBI" id="CHEBI:33019"/>
        <dbReference type="ChEBI" id="CHEBI:61963"/>
        <dbReference type="ChEBI" id="CHEBI:65315"/>
        <dbReference type="ChEBI" id="CHEBI:87170"/>
        <dbReference type="ChEBI" id="CHEBI:456215"/>
        <dbReference type="EC" id="2.8.1.13"/>
    </reaction>
</comment>
<dbReference type="CDD" id="cd01998">
    <property type="entry name" value="MnmA_TRMU-like"/>
    <property type="match status" value="1"/>
</dbReference>
<feature type="active site" description="Cysteine persulfide intermediate" evidence="9">
    <location>
        <position position="200"/>
    </location>
</feature>
<dbReference type="InterPro" id="IPR014729">
    <property type="entry name" value="Rossmann-like_a/b/a_fold"/>
</dbReference>
<dbReference type="NCBIfam" id="TIGR00420">
    <property type="entry name" value="trmU"/>
    <property type="match status" value="1"/>
</dbReference>
<evidence type="ECO:0000259" key="11">
    <source>
        <dbReference type="Pfam" id="PF20259"/>
    </source>
</evidence>
<feature type="active site" description="Nucleophile" evidence="9">
    <location>
        <position position="104"/>
    </location>
</feature>
<dbReference type="InterPro" id="IPR046885">
    <property type="entry name" value="MnmA-like_C"/>
</dbReference>
<dbReference type="GO" id="GO:0005737">
    <property type="term" value="C:cytoplasm"/>
    <property type="evidence" value="ECO:0007669"/>
    <property type="project" value="UniProtKB-SubCell"/>
</dbReference>
<evidence type="ECO:0000313" key="13">
    <source>
        <dbReference type="Proteomes" id="UP000265540"/>
    </source>
</evidence>
<feature type="site" description="Interaction with tRNA" evidence="9">
    <location>
        <position position="340"/>
    </location>
</feature>
<evidence type="ECO:0000256" key="3">
    <source>
        <dbReference type="ARBA" id="ARBA00022694"/>
    </source>
</evidence>
<keyword evidence="2 9" id="KW-0808">Transferase</keyword>
<keyword evidence="5 9" id="KW-0067">ATP-binding</keyword>
<dbReference type="Pfam" id="PF20258">
    <property type="entry name" value="tRNA_Me_trans_C"/>
    <property type="match status" value="1"/>
</dbReference>
<dbReference type="HAMAP" id="MF_00144">
    <property type="entry name" value="tRNA_thiouridyl_MnmA"/>
    <property type="match status" value="1"/>
</dbReference>
<dbReference type="SUPFAM" id="SSF52402">
    <property type="entry name" value="Adenine nucleotide alpha hydrolases-like"/>
    <property type="match status" value="1"/>
</dbReference>
<dbReference type="InterPro" id="IPR023382">
    <property type="entry name" value="MnmA-like_central_sf"/>
</dbReference>
<keyword evidence="7" id="KW-1015">Disulfide bond</keyword>
<feature type="binding site" evidence="9">
    <location>
        <begin position="15"/>
        <end position="22"/>
    </location>
    <ligand>
        <name>ATP</name>
        <dbReference type="ChEBI" id="CHEBI:30616"/>
    </ligand>
</feature>
<feature type="domain" description="tRNA-specific 2-thiouridylase MnmA-like central" evidence="11">
    <location>
        <begin position="208"/>
        <end position="273"/>
    </location>
</feature>
<comment type="subcellular location">
    <subcellularLocation>
        <location evidence="9">Cytoplasm</location>
    </subcellularLocation>
</comment>
<evidence type="ECO:0000256" key="1">
    <source>
        <dbReference type="ARBA" id="ARBA00022555"/>
    </source>
</evidence>
<dbReference type="PANTHER" id="PTHR11933">
    <property type="entry name" value="TRNA 5-METHYLAMINOMETHYL-2-THIOURIDYLATE -METHYLTRANSFERASE"/>
    <property type="match status" value="1"/>
</dbReference>
<dbReference type="EMBL" id="QZJF01000016">
    <property type="protein sequence ID" value="RJR27141.1"/>
    <property type="molecule type" value="Genomic_DNA"/>
</dbReference>
<evidence type="ECO:0000256" key="5">
    <source>
        <dbReference type="ARBA" id="ARBA00022840"/>
    </source>
</evidence>
<keyword evidence="6 9" id="KW-0694">RNA-binding</keyword>
<dbReference type="PANTHER" id="PTHR11933:SF5">
    <property type="entry name" value="MITOCHONDRIAL TRNA-SPECIFIC 2-THIOURIDYLASE 1"/>
    <property type="match status" value="1"/>
</dbReference>
<comment type="caution">
    <text evidence="12">The sequence shown here is derived from an EMBL/GenBank/DDBJ whole genome shotgun (WGS) entry which is preliminary data.</text>
</comment>
<dbReference type="GO" id="GO:0002143">
    <property type="term" value="P:tRNA wobble position uridine thiolation"/>
    <property type="evidence" value="ECO:0007669"/>
    <property type="project" value="TreeGrafter"/>
</dbReference>
<dbReference type="GO" id="GO:0103016">
    <property type="term" value="F:tRNA-uridine 2-sulfurtransferase activity"/>
    <property type="evidence" value="ECO:0007669"/>
    <property type="project" value="UniProtKB-EC"/>
</dbReference>
<dbReference type="Proteomes" id="UP000265540">
    <property type="component" value="Unassembled WGS sequence"/>
</dbReference>
<dbReference type="GO" id="GO:0005524">
    <property type="term" value="F:ATP binding"/>
    <property type="evidence" value="ECO:0007669"/>
    <property type="project" value="UniProtKB-KW"/>
</dbReference>
<evidence type="ECO:0000259" key="10">
    <source>
        <dbReference type="Pfam" id="PF20258"/>
    </source>
</evidence>
<feature type="domain" description="tRNA-specific 2-thiouridylase MnmA-like C-terminal" evidence="10">
    <location>
        <begin position="280"/>
        <end position="356"/>
    </location>
</feature>
<keyword evidence="4 9" id="KW-0547">Nucleotide-binding</keyword>